<evidence type="ECO:0000313" key="9">
    <source>
        <dbReference type="EMBL" id="MBB6070804.1"/>
    </source>
</evidence>
<feature type="domain" description="TonB-dependent transporter Oar-like beta-barrel" evidence="8">
    <location>
        <begin position="350"/>
        <end position="958"/>
    </location>
</feature>
<dbReference type="PANTHER" id="PTHR30069:SF46">
    <property type="entry name" value="OAR PROTEIN"/>
    <property type="match status" value="1"/>
</dbReference>
<name>A0A841GYI3_9BACT</name>
<organism evidence="9 10">
    <name type="scientific">Longimicrobium terrae</name>
    <dbReference type="NCBI Taxonomy" id="1639882"/>
    <lineage>
        <taxon>Bacteria</taxon>
        <taxon>Pseudomonadati</taxon>
        <taxon>Gemmatimonadota</taxon>
        <taxon>Longimicrobiia</taxon>
        <taxon>Longimicrobiales</taxon>
        <taxon>Longimicrobiaceae</taxon>
        <taxon>Longimicrobium</taxon>
    </lineage>
</organism>
<dbReference type="AlphaFoldDB" id="A0A841GYI3"/>
<dbReference type="PANTHER" id="PTHR30069">
    <property type="entry name" value="TONB-DEPENDENT OUTER MEMBRANE RECEPTOR"/>
    <property type="match status" value="1"/>
</dbReference>
<dbReference type="Proteomes" id="UP000582837">
    <property type="component" value="Unassembled WGS sequence"/>
</dbReference>
<keyword evidence="10" id="KW-1185">Reference proteome</keyword>
<evidence type="ECO:0000259" key="8">
    <source>
        <dbReference type="Pfam" id="PF25183"/>
    </source>
</evidence>
<accession>A0A841GYI3</accession>
<dbReference type="RefSeq" id="WP_170033125.1">
    <property type="nucleotide sequence ID" value="NZ_JABDTL010000001.1"/>
</dbReference>
<comment type="caution">
    <text evidence="9">The sequence shown here is derived from an EMBL/GenBank/DDBJ whole genome shotgun (WGS) entry which is preliminary data.</text>
</comment>
<keyword evidence="2" id="KW-0813">Transport</keyword>
<evidence type="ECO:0000256" key="2">
    <source>
        <dbReference type="ARBA" id="ARBA00022448"/>
    </source>
</evidence>
<keyword evidence="5" id="KW-0472">Membrane</keyword>
<dbReference type="Gene3D" id="2.40.170.20">
    <property type="entry name" value="TonB-dependent receptor, beta-barrel domain"/>
    <property type="match status" value="1"/>
</dbReference>
<evidence type="ECO:0000256" key="4">
    <source>
        <dbReference type="ARBA" id="ARBA00022692"/>
    </source>
</evidence>
<evidence type="ECO:0000256" key="1">
    <source>
        <dbReference type="ARBA" id="ARBA00004571"/>
    </source>
</evidence>
<evidence type="ECO:0000256" key="6">
    <source>
        <dbReference type="ARBA" id="ARBA00023237"/>
    </source>
</evidence>
<sequence>MNVPGRLSRFWAGAVLVCALVLLSTPALGQRRVWLAGRLSGPDGTPARVARVQVTNDGGVTVAAETDTLGGYRVQLPVPSGHFLISVDAPGHEPATRVIADPGAGSEGVTADFILAVRTVGLEPVRVVVARLTVAGATQWTPGSVDQSRLGVTLRTEPLGTDPLSDATDRQVGMSRVPAEGGTGFSIAGQSPDQTRLTMDGADLGNAAVPREAIRSADVVTNTYDVARGRFTGGQVEVRTQRAGNRWGATVRGDRRDPRFTLGGSGPQLRMSHVGMDAGGGGALVRDRLFVFGAASTRRTAEPNSSLGTLDPAGLALLGIDADSARRFLQVTRTIRPEQEGGTSTSGYASALLRLDAVLSVRHSLMLRFNGQQSSFPGANSPAAAAGTGINMRGSEFGILAQLSSGSGTLAHELNVHVASTARRWAETDRAPTGLVNVASEDGQGQTSLVTLRFAGGGFDPRDTRQRRWTISDQFVAVTSNREHRLRLGGEVGGQEDRVEAGPSRGTFTFASLSDLEVGRPASYIRSLETDPRRTSAVRTAFYADDHWRPGPFDLDYGFRLERTTFSSEAADPGIEARFGRRAGEIPSAWIFSPRLGFSIERRMPWDRGEQGSTNIQGGIGAFSGELPFAALGSALTQTGRPGTAELVCAGPAAPSPAWDAYRANPGSVPSSCADGSSVLAGAVPHATTFSRGFVFPRAWRASLHGQGLLQNGVIWSASGSWVRGFRQPVAVDRNLRSEAYFTNGAEEGRRVFVPVEAVDPATGVASIVASRRFPEFGTVREISAGGRSRTAQMTATASRFFGPLGFMGPWRAEAGYTWTAARESISPLDVPGRGNSSTASDPFQAEWAPAPYASRHALNGFAEWRMSGWLSVGLIGRASSGRPFTPMVRGDVNGDGLNNDRAFVFDPGQATERSREAEGMETLLGSAPAGVRDCLRGQIGRIAGHNSCRTAWSTSLDLNARLQFGRTIDGSSHKRTTLWLSARNVTAGLDRLLNGSAGLRGWGQPLAADNVLLQVREFDPVSRTFRYDVNSRFGQPAGASMLNRAPLAVSLQVRVVLGSDRVLASFREATIAAARRDPALETANLRLNIEQQLPNIPGEVLKRNLPDELRLSPQQAMALQSAADSIGERLGPVLDALAAQVAATGPGGAGLRQPLFQDLVRRATGLRRSGLEITRGILTQEQWVRLPSRLRTVSRTFAPYPPQRLVSPAGF</sequence>
<gene>
    <name evidence="9" type="ORF">HNQ61_002426</name>
</gene>
<dbReference type="Pfam" id="PF25183">
    <property type="entry name" value="OMP_b-brl_4"/>
    <property type="match status" value="1"/>
</dbReference>
<dbReference type="SUPFAM" id="SSF49464">
    <property type="entry name" value="Carboxypeptidase regulatory domain-like"/>
    <property type="match status" value="1"/>
</dbReference>
<dbReference type="SUPFAM" id="SSF56935">
    <property type="entry name" value="Porins"/>
    <property type="match status" value="1"/>
</dbReference>
<feature type="region of interest" description="Disordered" evidence="7">
    <location>
        <begin position="176"/>
        <end position="195"/>
    </location>
</feature>
<dbReference type="InterPro" id="IPR057601">
    <property type="entry name" value="Oar-like_b-barrel"/>
</dbReference>
<protein>
    <recommendedName>
        <fullName evidence="8">TonB-dependent transporter Oar-like beta-barrel domain-containing protein</fullName>
    </recommendedName>
</protein>
<dbReference type="InterPro" id="IPR036942">
    <property type="entry name" value="Beta-barrel_TonB_sf"/>
</dbReference>
<keyword evidence="3" id="KW-1134">Transmembrane beta strand</keyword>
<dbReference type="InterPro" id="IPR039426">
    <property type="entry name" value="TonB-dep_rcpt-like"/>
</dbReference>
<keyword evidence="6" id="KW-0998">Cell outer membrane</keyword>
<reference evidence="9 10" key="1">
    <citation type="submission" date="2020-08" db="EMBL/GenBank/DDBJ databases">
        <title>Genomic Encyclopedia of Type Strains, Phase IV (KMG-IV): sequencing the most valuable type-strain genomes for metagenomic binning, comparative biology and taxonomic classification.</title>
        <authorList>
            <person name="Goeker M."/>
        </authorList>
    </citation>
    <scope>NUCLEOTIDE SEQUENCE [LARGE SCALE GENOMIC DNA]</scope>
    <source>
        <strain evidence="9 10">DSM 29007</strain>
    </source>
</reference>
<dbReference type="GO" id="GO:0015344">
    <property type="term" value="F:siderophore uptake transmembrane transporter activity"/>
    <property type="evidence" value="ECO:0007669"/>
    <property type="project" value="TreeGrafter"/>
</dbReference>
<dbReference type="GO" id="GO:0044718">
    <property type="term" value="P:siderophore transmembrane transport"/>
    <property type="evidence" value="ECO:0007669"/>
    <property type="project" value="TreeGrafter"/>
</dbReference>
<evidence type="ECO:0000256" key="3">
    <source>
        <dbReference type="ARBA" id="ARBA00022452"/>
    </source>
</evidence>
<comment type="subcellular location">
    <subcellularLocation>
        <location evidence="1">Cell outer membrane</location>
        <topology evidence="1">Multi-pass membrane protein</topology>
    </subcellularLocation>
</comment>
<dbReference type="GO" id="GO:0009279">
    <property type="term" value="C:cell outer membrane"/>
    <property type="evidence" value="ECO:0007669"/>
    <property type="project" value="UniProtKB-SubCell"/>
</dbReference>
<dbReference type="EMBL" id="JACHIA010000006">
    <property type="protein sequence ID" value="MBB6070804.1"/>
    <property type="molecule type" value="Genomic_DNA"/>
</dbReference>
<dbReference type="InterPro" id="IPR008969">
    <property type="entry name" value="CarboxyPept-like_regulatory"/>
</dbReference>
<evidence type="ECO:0000256" key="7">
    <source>
        <dbReference type="SAM" id="MobiDB-lite"/>
    </source>
</evidence>
<evidence type="ECO:0000313" key="10">
    <source>
        <dbReference type="Proteomes" id="UP000582837"/>
    </source>
</evidence>
<keyword evidence="4" id="KW-0812">Transmembrane</keyword>
<evidence type="ECO:0000256" key="5">
    <source>
        <dbReference type="ARBA" id="ARBA00023136"/>
    </source>
</evidence>
<proteinExistence type="predicted"/>